<evidence type="ECO:0000256" key="8">
    <source>
        <dbReference type="SAM" id="Phobius"/>
    </source>
</evidence>
<dbReference type="InterPro" id="IPR044746">
    <property type="entry name" value="ABCC_6TM_D1"/>
</dbReference>
<gene>
    <name evidence="11" type="ORF">PSYICH_LOCUS1679</name>
</gene>
<evidence type="ECO:0000256" key="4">
    <source>
        <dbReference type="ARBA" id="ARBA00022741"/>
    </source>
</evidence>
<sequence length="1316" mass="151122">METSIKLPNISPEVSANVFSKLFFCWVLPFLKYGSNHTLQNRDIYDTLDEDSANIVTEELEKNWNYELKKSRIKNRCPYLKKTLLYTFGYSFLLYDLFLFIQTIFIRVLHPIVLAEYIRHFEKDVSDQALVYYFAAVIIGLALLNNLIYHHCFVGCARIGTRAKVACSNLIQKKVLKLSQYSLSRISPQRLVKLVSEDVKKIESVAPYLQYLYITPLQFLSSTYISFHMIGLSSLAGLCFMLFMTIPQGYMSVLQREIQCQLSVYMDGRVKIMKEILYGIRIIKMYGWEMPFKKIIEKTRAKELNFVSKKVFIKSFSISTVMFTQTIAIFLTLTTHILLGNELKTEIVFAVVLIFYNLQQYACYLFPEAIERYLEAISAISRIENFLTMEEKEEQLKIISYAKGMRKPGTIRFLEASAKWGPQPVLLNVTLNISYGHSCCIIGPSGSGKSTLLQMLIKELPAISGRVDVVGTVSYASQKPWLYLSTVKNNILFGQPYNRHKYREIIKICFLENDLKKLPYGDQTLTNDKLCDENGIKEKVNLARAIYKDADIYIFDDAFGTIDHQSEKFIFSECILKYLKNKTRVFVSNKLYYAKEANTIVVLENGSVSRIIETEDFSEADFQYLNKKLSVDKNSFTNPCLLGINEEAEVNNSDMDKQTFEYLTSKRGYFITTGEFFKLSGKTYLLEIVVLLVIISQILATLSDFWLAQWIQQGPKNISETVTIPSNETQNKTSALKIVYNTIFNDVLYGLNSENKTNDEGFDKNECTEKIIFGLYERDFYICCYAGFIIGCIVITVARTLLYHTLCMNASRVLHYRMFEKVLFSPMKFFDAFSSERILQRFSRDMNVIYRLLLKNFATWQMYTALLGTVLLILFASPATIPPLMLIIVVVYFLVSAFVGVIRDIRRLETNAELPIYSFLTSSFYGVFTIRSAAAEELIVEAFENLLDKNTGIWTMNLLTSEYFCFYMDFLTIIFMGITAFLVIVVKIDTYYYSGFVGLAITQGIILTELLHLGIRESIEALCSNSTVDRNLQYTKLVTENVDNCTIVPKNWPYCGKIVFKNVYIKDTDQHGSFLKNLNIVIKPSEKVAVVSRYPEEKWTIVTCLLRLISVEGLVMLDDVDTSAISLNKLRSNITVITRDPILFSASVRYNLDPLDYANDEMLWKVLEEVGLKTSIESLSQPIIEGGFNFSHGQRQLLCMARAILRHSKVLIIENNPKIDSRTETLIQKIIKEKFKNCTVITIANSLGTVMENDKILVIEEGKEVEYAHAHELFQNTDGYLSNLVKEMGPSTEENLKKIAKENFESRNLQIRFKFE</sequence>
<dbReference type="GO" id="GO:0016020">
    <property type="term" value="C:membrane"/>
    <property type="evidence" value="ECO:0007669"/>
    <property type="project" value="UniProtKB-SubCell"/>
</dbReference>
<dbReference type="InterPro" id="IPR027417">
    <property type="entry name" value="P-loop_NTPase"/>
</dbReference>
<dbReference type="SUPFAM" id="SSF90123">
    <property type="entry name" value="ABC transporter transmembrane region"/>
    <property type="match status" value="2"/>
</dbReference>
<feature type="transmembrane region" description="Helical" evidence="8">
    <location>
        <begin position="993"/>
        <end position="1015"/>
    </location>
</feature>
<keyword evidence="6 8" id="KW-1133">Transmembrane helix</keyword>
<dbReference type="Pfam" id="PF00005">
    <property type="entry name" value="ABC_tran"/>
    <property type="match status" value="2"/>
</dbReference>
<evidence type="ECO:0000259" key="9">
    <source>
        <dbReference type="PROSITE" id="PS50893"/>
    </source>
</evidence>
<dbReference type="PROSITE" id="PS00211">
    <property type="entry name" value="ABC_TRANSPORTER_1"/>
    <property type="match status" value="1"/>
</dbReference>
<evidence type="ECO:0000256" key="5">
    <source>
        <dbReference type="ARBA" id="ARBA00022840"/>
    </source>
</evidence>
<dbReference type="InterPro" id="IPR011527">
    <property type="entry name" value="ABC1_TM_dom"/>
</dbReference>
<reference evidence="11" key="1">
    <citation type="submission" date="2022-01" db="EMBL/GenBank/DDBJ databases">
        <authorList>
            <person name="King R."/>
        </authorList>
    </citation>
    <scope>NUCLEOTIDE SEQUENCE</scope>
</reference>
<dbReference type="InterPro" id="IPR003439">
    <property type="entry name" value="ABC_transporter-like_ATP-bd"/>
</dbReference>
<feature type="transmembrane region" description="Helical" evidence="8">
    <location>
        <begin position="852"/>
        <end position="875"/>
    </location>
</feature>
<dbReference type="PANTHER" id="PTHR24223">
    <property type="entry name" value="ATP-BINDING CASSETTE SUB-FAMILY C"/>
    <property type="match status" value="1"/>
</dbReference>
<comment type="subcellular location">
    <subcellularLocation>
        <location evidence="1">Membrane</location>
        <topology evidence="1">Multi-pass membrane protein</topology>
    </subcellularLocation>
</comment>
<evidence type="ECO:0000256" key="3">
    <source>
        <dbReference type="ARBA" id="ARBA00022692"/>
    </source>
</evidence>
<dbReference type="InterPro" id="IPR044726">
    <property type="entry name" value="ABCC_6TM_D2"/>
</dbReference>
<keyword evidence="7 8" id="KW-0472">Membrane</keyword>
<keyword evidence="3 8" id="KW-0812">Transmembrane</keyword>
<dbReference type="Gene3D" id="3.40.50.300">
    <property type="entry name" value="P-loop containing nucleotide triphosphate hydrolases"/>
    <property type="match status" value="2"/>
</dbReference>
<keyword evidence="2" id="KW-0813">Transport</keyword>
<feature type="domain" description="ABC transmembrane type-1" evidence="10">
    <location>
        <begin position="688"/>
        <end position="982"/>
    </location>
</feature>
<feature type="transmembrane region" description="Helical" evidence="8">
    <location>
        <begin position="881"/>
        <end position="902"/>
    </location>
</feature>
<dbReference type="SMART" id="SM00382">
    <property type="entry name" value="AAA"/>
    <property type="match status" value="1"/>
</dbReference>
<feature type="transmembrane region" description="Helical" evidence="8">
    <location>
        <begin position="225"/>
        <end position="246"/>
    </location>
</feature>
<organism evidence="11 12">
    <name type="scientific">Psylliodes chrysocephalus</name>
    <dbReference type="NCBI Taxonomy" id="3402493"/>
    <lineage>
        <taxon>Eukaryota</taxon>
        <taxon>Metazoa</taxon>
        <taxon>Ecdysozoa</taxon>
        <taxon>Arthropoda</taxon>
        <taxon>Hexapoda</taxon>
        <taxon>Insecta</taxon>
        <taxon>Pterygota</taxon>
        <taxon>Neoptera</taxon>
        <taxon>Endopterygota</taxon>
        <taxon>Coleoptera</taxon>
        <taxon>Polyphaga</taxon>
        <taxon>Cucujiformia</taxon>
        <taxon>Chrysomeloidea</taxon>
        <taxon>Chrysomelidae</taxon>
        <taxon>Galerucinae</taxon>
        <taxon>Alticini</taxon>
        <taxon>Psylliodes</taxon>
    </lineage>
</organism>
<evidence type="ECO:0000256" key="1">
    <source>
        <dbReference type="ARBA" id="ARBA00004141"/>
    </source>
</evidence>
<feature type="transmembrane region" description="Helical" evidence="8">
    <location>
        <begin position="88"/>
        <end position="109"/>
    </location>
</feature>
<evidence type="ECO:0000256" key="2">
    <source>
        <dbReference type="ARBA" id="ARBA00022448"/>
    </source>
</evidence>
<dbReference type="PROSITE" id="PS50929">
    <property type="entry name" value="ABC_TM1F"/>
    <property type="match status" value="2"/>
</dbReference>
<evidence type="ECO:0000259" key="10">
    <source>
        <dbReference type="PROSITE" id="PS50929"/>
    </source>
</evidence>
<dbReference type="InterPro" id="IPR003593">
    <property type="entry name" value="AAA+_ATPase"/>
</dbReference>
<dbReference type="CDD" id="cd18580">
    <property type="entry name" value="ABC_6TM_ABCC_D2"/>
    <property type="match status" value="1"/>
</dbReference>
<feature type="transmembrane region" description="Helical" evidence="8">
    <location>
        <begin position="966"/>
        <end position="986"/>
    </location>
</feature>
<dbReference type="SUPFAM" id="SSF52540">
    <property type="entry name" value="P-loop containing nucleoside triphosphate hydrolases"/>
    <property type="match status" value="2"/>
</dbReference>
<dbReference type="CDD" id="cd18579">
    <property type="entry name" value="ABC_6TM_ABCC_D1"/>
    <property type="match status" value="1"/>
</dbReference>
<evidence type="ECO:0000313" key="12">
    <source>
        <dbReference type="Proteomes" id="UP001153636"/>
    </source>
</evidence>
<dbReference type="InterPro" id="IPR036640">
    <property type="entry name" value="ABC1_TM_sf"/>
</dbReference>
<keyword evidence="12" id="KW-1185">Reference proteome</keyword>
<dbReference type="Proteomes" id="UP001153636">
    <property type="component" value="Chromosome 10"/>
</dbReference>
<name>A0A9P0G7B7_9CUCU</name>
<keyword evidence="5" id="KW-0067">ATP-binding</keyword>
<dbReference type="InterPro" id="IPR050173">
    <property type="entry name" value="ABC_transporter_C-like"/>
</dbReference>
<dbReference type="PROSITE" id="PS50893">
    <property type="entry name" value="ABC_TRANSPORTER_2"/>
    <property type="match status" value="2"/>
</dbReference>
<feature type="domain" description="ABC transporter" evidence="9">
    <location>
        <begin position="1058"/>
        <end position="1286"/>
    </location>
</feature>
<evidence type="ECO:0000256" key="7">
    <source>
        <dbReference type="ARBA" id="ARBA00023136"/>
    </source>
</evidence>
<feature type="transmembrane region" description="Helical" evidence="8">
    <location>
        <begin position="347"/>
        <end position="366"/>
    </location>
</feature>
<evidence type="ECO:0000256" key="6">
    <source>
        <dbReference type="ARBA" id="ARBA00022989"/>
    </source>
</evidence>
<feature type="domain" description="ABC transmembrane type-1" evidence="10">
    <location>
        <begin position="111"/>
        <end position="360"/>
    </location>
</feature>
<feature type="transmembrane region" description="Helical" evidence="8">
    <location>
        <begin position="914"/>
        <end position="934"/>
    </location>
</feature>
<dbReference type="FunFam" id="3.40.50.300:FF:000163">
    <property type="entry name" value="Multidrug resistance-associated protein member 4"/>
    <property type="match status" value="1"/>
</dbReference>
<dbReference type="InterPro" id="IPR017871">
    <property type="entry name" value="ABC_transporter-like_CS"/>
</dbReference>
<proteinExistence type="predicted"/>
<feature type="transmembrane region" description="Helical" evidence="8">
    <location>
        <begin position="780"/>
        <end position="802"/>
    </location>
</feature>
<keyword evidence="4" id="KW-0547">Nucleotide-binding</keyword>
<dbReference type="GO" id="GO:0016887">
    <property type="term" value="F:ATP hydrolysis activity"/>
    <property type="evidence" value="ECO:0007669"/>
    <property type="project" value="InterPro"/>
</dbReference>
<dbReference type="GO" id="GO:0005524">
    <property type="term" value="F:ATP binding"/>
    <property type="evidence" value="ECO:0007669"/>
    <property type="project" value="UniProtKB-KW"/>
</dbReference>
<feature type="transmembrane region" description="Helical" evidence="8">
    <location>
        <begin position="130"/>
        <end position="149"/>
    </location>
</feature>
<evidence type="ECO:0000313" key="11">
    <source>
        <dbReference type="EMBL" id="CAH1100611.1"/>
    </source>
</evidence>
<dbReference type="OrthoDB" id="6728877at2759"/>
<feature type="transmembrane region" description="Helical" evidence="8">
    <location>
        <begin position="311"/>
        <end position="335"/>
    </location>
</feature>
<dbReference type="GO" id="GO:0140359">
    <property type="term" value="F:ABC-type transporter activity"/>
    <property type="evidence" value="ECO:0007669"/>
    <property type="project" value="InterPro"/>
</dbReference>
<feature type="domain" description="ABC transporter" evidence="9">
    <location>
        <begin position="411"/>
        <end position="630"/>
    </location>
</feature>
<dbReference type="Pfam" id="PF00664">
    <property type="entry name" value="ABC_membrane"/>
    <property type="match status" value="2"/>
</dbReference>
<dbReference type="Gene3D" id="1.20.1560.10">
    <property type="entry name" value="ABC transporter type 1, transmembrane domain"/>
    <property type="match status" value="2"/>
</dbReference>
<accession>A0A9P0G7B7</accession>
<protein>
    <submittedName>
        <fullName evidence="11">Uncharacterized protein</fullName>
    </submittedName>
</protein>
<dbReference type="EMBL" id="OV651822">
    <property type="protein sequence ID" value="CAH1100611.1"/>
    <property type="molecule type" value="Genomic_DNA"/>
</dbReference>
<dbReference type="PANTHER" id="PTHR24223:SF415">
    <property type="entry name" value="FI20190P1"/>
    <property type="match status" value="1"/>
</dbReference>